<organism evidence="2 3">
    <name type="scientific">Streptomyces monashensis</name>
    <dbReference type="NCBI Taxonomy" id="1678012"/>
    <lineage>
        <taxon>Bacteria</taxon>
        <taxon>Bacillati</taxon>
        <taxon>Actinomycetota</taxon>
        <taxon>Actinomycetes</taxon>
        <taxon>Kitasatosporales</taxon>
        <taxon>Streptomycetaceae</taxon>
        <taxon>Streptomyces</taxon>
    </lineage>
</organism>
<dbReference type="InterPro" id="IPR010982">
    <property type="entry name" value="Lambda_DNA-bd_dom_sf"/>
</dbReference>
<keyword evidence="3" id="KW-1185">Reference proteome</keyword>
<evidence type="ECO:0000259" key="1">
    <source>
        <dbReference type="PROSITE" id="PS50943"/>
    </source>
</evidence>
<dbReference type="AlphaFoldDB" id="A0A1S2QB96"/>
<protein>
    <recommendedName>
        <fullName evidence="1">HTH cro/C1-type domain-containing protein</fullName>
    </recommendedName>
</protein>
<dbReference type="Pfam" id="PF19054">
    <property type="entry name" value="DUF5753"/>
    <property type="match status" value="1"/>
</dbReference>
<accession>A0A1S2QB96</accession>
<dbReference type="SUPFAM" id="SSF47413">
    <property type="entry name" value="lambda repressor-like DNA-binding domains"/>
    <property type="match status" value="1"/>
</dbReference>
<comment type="caution">
    <text evidence="2">The sequence shown here is derived from an EMBL/GenBank/DDBJ whole genome shotgun (WGS) entry which is preliminary data.</text>
</comment>
<evidence type="ECO:0000313" key="2">
    <source>
        <dbReference type="EMBL" id="OIK03422.1"/>
    </source>
</evidence>
<dbReference type="InterPro" id="IPR001387">
    <property type="entry name" value="Cro/C1-type_HTH"/>
</dbReference>
<dbReference type="Pfam" id="PF13560">
    <property type="entry name" value="HTH_31"/>
    <property type="match status" value="1"/>
</dbReference>
<reference evidence="2 3" key="1">
    <citation type="submission" date="2016-10" db="EMBL/GenBank/DDBJ databases">
        <title>Genome sequence of Streptomyces sp. MUSC 1.</title>
        <authorList>
            <person name="Lee L.-H."/>
            <person name="Ser H.-L."/>
            <person name="Law J.W.-F."/>
        </authorList>
    </citation>
    <scope>NUCLEOTIDE SEQUENCE [LARGE SCALE GENOMIC DNA]</scope>
    <source>
        <strain evidence="2 3">MUSC 1</strain>
    </source>
</reference>
<feature type="domain" description="HTH cro/C1-type" evidence="1">
    <location>
        <begin position="17"/>
        <end position="71"/>
    </location>
</feature>
<dbReference type="OrthoDB" id="5177725at2"/>
<dbReference type="EMBL" id="MLYO01000035">
    <property type="protein sequence ID" value="OIK03422.1"/>
    <property type="molecule type" value="Genomic_DNA"/>
</dbReference>
<sequence>MTSIDPALERRRVRFALRAFRNDARMSQPEVAEHLDWSPSKVIRIEGGSVGVSVTDLRALLDLYGVTDATIRRDLEQATRESRRPPWWHRFRDVVSPPFAVFLGLEGAASELSAFDPTLVPGLLQTEAYTRALLSKLPPERTDAIVRLRAERQRRLLRETAAEPRLRFLLDEAALRRAVGGAATMREQLGRLKSDAALAHVELSVVPFARGAYPVLREGSIALTFQSGDDVLFVEGPNGALTTRDDQTAVDEFLTKFEASRKEAVSGDEAIAFIDEVLGQYPS</sequence>
<proteinExistence type="predicted"/>
<dbReference type="CDD" id="cd00093">
    <property type="entry name" value="HTH_XRE"/>
    <property type="match status" value="1"/>
</dbReference>
<dbReference type="SMART" id="SM00530">
    <property type="entry name" value="HTH_XRE"/>
    <property type="match status" value="1"/>
</dbReference>
<dbReference type="InterPro" id="IPR043917">
    <property type="entry name" value="DUF5753"/>
</dbReference>
<dbReference type="Gene3D" id="1.10.260.40">
    <property type="entry name" value="lambda repressor-like DNA-binding domains"/>
    <property type="match status" value="1"/>
</dbReference>
<dbReference type="Proteomes" id="UP000179642">
    <property type="component" value="Unassembled WGS sequence"/>
</dbReference>
<name>A0A1S2QB96_9ACTN</name>
<dbReference type="RefSeq" id="WP_071382495.1">
    <property type="nucleotide sequence ID" value="NZ_MLYO01000035.1"/>
</dbReference>
<gene>
    <name evidence="2" type="ORF">BIV23_21215</name>
</gene>
<dbReference type="GO" id="GO:0003677">
    <property type="term" value="F:DNA binding"/>
    <property type="evidence" value="ECO:0007669"/>
    <property type="project" value="InterPro"/>
</dbReference>
<evidence type="ECO:0000313" key="3">
    <source>
        <dbReference type="Proteomes" id="UP000179642"/>
    </source>
</evidence>
<dbReference type="PROSITE" id="PS50943">
    <property type="entry name" value="HTH_CROC1"/>
    <property type="match status" value="1"/>
</dbReference>